<dbReference type="Proteomes" id="UP000276133">
    <property type="component" value="Unassembled WGS sequence"/>
</dbReference>
<dbReference type="InterPro" id="IPR045128">
    <property type="entry name" value="PI31-like"/>
</dbReference>
<feature type="compositionally biased region" description="Basic and acidic residues" evidence="4">
    <location>
        <begin position="181"/>
        <end position="190"/>
    </location>
</feature>
<evidence type="ECO:0000256" key="2">
    <source>
        <dbReference type="ARBA" id="ARBA00015575"/>
    </source>
</evidence>
<evidence type="ECO:0000256" key="4">
    <source>
        <dbReference type="SAM" id="MobiDB-lite"/>
    </source>
</evidence>
<comment type="caution">
    <text evidence="6">The sequence shown here is derived from an EMBL/GenBank/DDBJ whole genome shotgun (WGS) entry which is preliminary data.</text>
</comment>
<accession>A0A3M7SBM6</accession>
<evidence type="ECO:0000256" key="1">
    <source>
        <dbReference type="ARBA" id="ARBA00006405"/>
    </source>
</evidence>
<sequence length="267" mass="30186">MSKINFTGLETFIYAYKNQVKKESDLIALFVHWYLVKDGFLCVLDGRKTEVLPSDWNSNDEIYVINYSLDSKGYELKILAADDSLIINLMKKSTERTASLNCTIKNHISSLKNEYQNLFTNLNDLHEALSKEFESLYKEDKKGPSGESAPSKEEAPKQRGEAIFDPLRDIPQQRPPLPPRDIGRSDLDPFRFDPLGTGGMIFDPFRNYDRRLIPTNLPPGAVPPRARFDPYGPPSPDELIPGSSTRVGPNPNHLRPPGGFGNDHMFM</sequence>
<feature type="region of interest" description="Disordered" evidence="4">
    <location>
        <begin position="231"/>
        <end position="267"/>
    </location>
</feature>
<keyword evidence="3 6" id="KW-0647">Proteasome</keyword>
<dbReference type="GO" id="GO:0070628">
    <property type="term" value="F:proteasome binding"/>
    <property type="evidence" value="ECO:0007669"/>
    <property type="project" value="InterPro"/>
</dbReference>
<evidence type="ECO:0000313" key="6">
    <source>
        <dbReference type="EMBL" id="RNA33065.1"/>
    </source>
</evidence>
<dbReference type="STRING" id="10195.A0A3M7SBM6"/>
<evidence type="ECO:0000259" key="5">
    <source>
        <dbReference type="Pfam" id="PF11566"/>
    </source>
</evidence>
<comment type="similarity">
    <text evidence="1">Belongs to the proteasome inhibitor PI31 family.</text>
</comment>
<dbReference type="PANTHER" id="PTHR13266:SF1">
    <property type="entry name" value="PROTEASOME INHIBITOR PI31 SUBUNIT"/>
    <property type="match status" value="1"/>
</dbReference>
<organism evidence="6 7">
    <name type="scientific">Brachionus plicatilis</name>
    <name type="common">Marine rotifer</name>
    <name type="synonym">Brachionus muelleri</name>
    <dbReference type="NCBI Taxonomy" id="10195"/>
    <lineage>
        <taxon>Eukaryota</taxon>
        <taxon>Metazoa</taxon>
        <taxon>Spiralia</taxon>
        <taxon>Gnathifera</taxon>
        <taxon>Rotifera</taxon>
        <taxon>Eurotatoria</taxon>
        <taxon>Monogononta</taxon>
        <taxon>Pseudotrocha</taxon>
        <taxon>Ploima</taxon>
        <taxon>Brachionidae</taxon>
        <taxon>Brachionus</taxon>
    </lineage>
</organism>
<dbReference type="Pfam" id="PF11566">
    <property type="entry name" value="PI31_Prot_N"/>
    <property type="match status" value="1"/>
</dbReference>
<dbReference type="InterPro" id="IPR021625">
    <property type="entry name" value="PI31_Prot_N"/>
</dbReference>
<dbReference type="AlphaFoldDB" id="A0A3M7SBM6"/>
<dbReference type="EMBL" id="REGN01001705">
    <property type="protein sequence ID" value="RNA33065.1"/>
    <property type="molecule type" value="Genomic_DNA"/>
</dbReference>
<reference evidence="6 7" key="1">
    <citation type="journal article" date="2018" name="Sci. Rep.">
        <title>Genomic signatures of local adaptation to the degree of environmental predictability in rotifers.</title>
        <authorList>
            <person name="Franch-Gras L."/>
            <person name="Hahn C."/>
            <person name="Garcia-Roger E.M."/>
            <person name="Carmona M.J."/>
            <person name="Serra M."/>
            <person name="Gomez A."/>
        </authorList>
    </citation>
    <scope>NUCLEOTIDE SEQUENCE [LARGE SCALE GENOMIC DNA]</scope>
    <source>
        <strain evidence="6">HYR1</strain>
    </source>
</reference>
<feature type="region of interest" description="Disordered" evidence="4">
    <location>
        <begin position="136"/>
        <end position="190"/>
    </location>
</feature>
<name>A0A3M7SBM6_BRAPC</name>
<feature type="domain" description="PI31 proteasome regulator N-terminal" evidence="5">
    <location>
        <begin position="18"/>
        <end position="126"/>
    </location>
</feature>
<dbReference type="PANTHER" id="PTHR13266">
    <property type="entry name" value="PROTEASOME INHIBITOR"/>
    <property type="match status" value="1"/>
</dbReference>
<dbReference type="GO" id="GO:0000502">
    <property type="term" value="C:proteasome complex"/>
    <property type="evidence" value="ECO:0007669"/>
    <property type="project" value="UniProtKB-KW"/>
</dbReference>
<proteinExistence type="inferred from homology"/>
<dbReference type="Gene3D" id="3.40.1000.30">
    <property type="match status" value="1"/>
</dbReference>
<evidence type="ECO:0000313" key="7">
    <source>
        <dbReference type="Proteomes" id="UP000276133"/>
    </source>
</evidence>
<evidence type="ECO:0000256" key="3">
    <source>
        <dbReference type="ARBA" id="ARBA00022942"/>
    </source>
</evidence>
<keyword evidence="7" id="KW-1185">Reference proteome</keyword>
<dbReference type="OrthoDB" id="68090at2759"/>
<feature type="compositionally biased region" description="Basic and acidic residues" evidence="4">
    <location>
        <begin position="136"/>
        <end position="168"/>
    </location>
</feature>
<protein>
    <recommendedName>
        <fullName evidence="2">Proteasome inhibitor PI31 subunit</fullName>
    </recommendedName>
</protein>
<dbReference type="GO" id="GO:0043161">
    <property type="term" value="P:proteasome-mediated ubiquitin-dependent protein catabolic process"/>
    <property type="evidence" value="ECO:0007669"/>
    <property type="project" value="InterPro"/>
</dbReference>
<gene>
    <name evidence="6" type="ORF">BpHYR1_024695</name>
</gene>
<dbReference type="GO" id="GO:0004866">
    <property type="term" value="F:endopeptidase inhibitor activity"/>
    <property type="evidence" value="ECO:0007669"/>
    <property type="project" value="InterPro"/>
</dbReference>